<dbReference type="EMBL" id="UPHM01000056">
    <property type="protein sequence ID" value="VAZ93598.1"/>
    <property type="molecule type" value="Genomic_DNA"/>
</dbReference>
<dbReference type="Proteomes" id="UP000271464">
    <property type="component" value="Unassembled WGS sequence"/>
</dbReference>
<evidence type="ECO:0000313" key="5">
    <source>
        <dbReference type="Proteomes" id="UP000271464"/>
    </source>
</evidence>
<evidence type="ECO:0000313" key="2">
    <source>
        <dbReference type="EMBL" id="ORC09853.1"/>
    </source>
</evidence>
<accession>A0A8E2IVP8</accession>
<protein>
    <submittedName>
        <fullName evidence="2">Uncharacterized protein</fullName>
    </submittedName>
</protein>
<evidence type="ECO:0000313" key="4">
    <source>
        <dbReference type="Proteomes" id="UP000192335"/>
    </source>
</evidence>
<dbReference type="AlphaFoldDB" id="A0A8E2IVP8"/>
<evidence type="ECO:0000313" key="3">
    <source>
        <dbReference type="EMBL" id="VAZ93598.1"/>
    </source>
</evidence>
<dbReference type="Proteomes" id="UP000192335">
    <property type="component" value="Unassembled WGS sequence"/>
</dbReference>
<comment type="caution">
    <text evidence="2">The sequence shown here is derived from an EMBL/GenBank/DDBJ whole genome shotgun (WGS) entry which is preliminary data.</text>
</comment>
<evidence type="ECO:0000256" key="1">
    <source>
        <dbReference type="SAM" id="MobiDB-lite"/>
    </source>
</evidence>
<dbReference type="InterPro" id="IPR024384">
    <property type="entry name" value="DUF2742"/>
</dbReference>
<dbReference type="GeneID" id="66601249"/>
<reference evidence="3 5" key="2">
    <citation type="submission" date="2018-09" db="EMBL/GenBank/DDBJ databases">
        <authorList>
            <person name="Tagini F."/>
        </authorList>
    </citation>
    <scope>NUCLEOTIDE SEQUENCE [LARGE SCALE GENOMIC DNA]</scope>
    <source>
        <strain evidence="3 5">MK4</strain>
    </source>
</reference>
<dbReference type="RefSeq" id="WP_075549529.1">
    <property type="nucleotide sequence ID" value="NZ_LWCM01000140.1"/>
</dbReference>
<feature type="region of interest" description="Disordered" evidence="1">
    <location>
        <begin position="1"/>
        <end position="31"/>
    </location>
</feature>
<gene>
    <name evidence="2" type="ORF">B4U45_27895</name>
    <name evidence="3" type="ORF">LAUMK4_02509</name>
</gene>
<proteinExistence type="predicted"/>
<dbReference type="OrthoDB" id="4374214at2"/>
<keyword evidence="5" id="KW-1185">Reference proteome</keyword>
<dbReference type="Pfam" id="PF10888">
    <property type="entry name" value="DUF2742"/>
    <property type="match status" value="1"/>
</dbReference>
<dbReference type="EMBL" id="MWQA01000001">
    <property type="protein sequence ID" value="ORC09853.1"/>
    <property type="molecule type" value="Genomic_DNA"/>
</dbReference>
<reference evidence="2 4" key="1">
    <citation type="submission" date="2017-02" db="EMBL/GenBank/DDBJ databases">
        <title>Mycobacterium kansasii genomes.</title>
        <authorList>
            <person name="Borowka P."/>
            <person name="Strapagiel D."/>
            <person name="Marciniak B."/>
            <person name="Lach J."/>
            <person name="Bakula Z."/>
            <person name="Van Ingen J."/>
            <person name="Safianowska A."/>
            <person name="Brzostek A."/>
            <person name="Dziadek J."/>
            <person name="Jagielski T."/>
        </authorList>
    </citation>
    <scope>NUCLEOTIDE SEQUENCE [LARGE SCALE GENOMIC DNA]</scope>
    <source>
        <strain evidence="2 4">12MK</strain>
    </source>
</reference>
<name>A0A8E2IVP8_9MYCO</name>
<organism evidence="2 4">
    <name type="scientific">Mycobacterium persicum</name>
    <dbReference type="NCBI Taxonomy" id="1487726"/>
    <lineage>
        <taxon>Bacteria</taxon>
        <taxon>Bacillati</taxon>
        <taxon>Actinomycetota</taxon>
        <taxon>Actinomycetes</taxon>
        <taxon>Mycobacteriales</taxon>
        <taxon>Mycobacteriaceae</taxon>
        <taxon>Mycobacterium</taxon>
    </lineage>
</organism>
<sequence>MSRVTSARGAGPPSSEVPAPQGEPAPTTGQVDTKIVAAQQTAWWSVRQYVLPLLQSVGAWPLLGSPEWCSLDPDDPRKKAAVYDGAQHWALRLETCQTTMADAGRAVSGALNWAEASRDIRQRQRAISDGAHIPRQGVS</sequence>